<proteinExistence type="predicted"/>
<dbReference type="EMBL" id="OX465081">
    <property type="protein sequence ID" value="CAI9284428.1"/>
    <property type="molecule type" value="Genomic_DNA"/>
</dbReference>
<gene>
    <name evidence="1" type="ORF">LSALG_LOCUS23956</name>
</gene>
<sequence>MSSDHRFNSYDLPHSSYYVPSLSFFHRKVLVRSVPLQSLGQNLKSLHRLIVHCVDPSIVDCNDRQNHRIKAQSYVSAFRPAKIVSRRLPCHTASLSNQVSYTDSTACFHLHFFRHDPILICYFTLRFHYSQRRRVRLILCNSTSTLATSTPDESCFDSEYI</sequence>
<keyword evidence="2" id="KW-1185">Reference proteome</keyword>
<organism evidence="1 2">
    <name type="scientific">Lactuca saligna</name>
    <name type="common">Willowleaf lettuce</name>
    <dbReference type="NCBI Taxonomy" id="75948"/>
    <lineage>
        <taxon>Eukaryota</taxon>
        <taxon>Viridiplantae</taxon>
        <taxon>Streptophyta</taxon>
        <taxon>Embryophyta</taxon>
        <taxon>Tracheophyta</taxon>
        <taxon>Spermatophyta</taxon>
        <taxon>Magnoliopsida</taxon>
        <taxon>eudicotyledons</taxon>
        <taxon>Gunneridae</taxon>
        <taxon>Pentapetalae</taxon>
        <taxon>asterids</taxon>
        <taxon>campanulids</taxon>
        <taxon>Asterales</taxon>
        <taxon>Asteraceae</taxon>
        <taxon>Cichorioideae</taxon>
        <taxon>Cichorieae</taxon>
        <taxon>Lactucinae</taxon>
        <taxon>Lactuca</taxon>
    </lineage>
</organism>
<accession>A0AA36E6R8</accession>
<evidence type="ECO:0000313" key="2">
    <source>
        <dbReference type="Proteomes" id="UP001177003"/>
    </source>
</evidence>
<protein>
    <submittedName>
        <fullName evidence="1">Uncharacterized protein</fullName>
    </submittedName>
</protein>
<dbReference type="Proteomes" id="UP001177003">
    <property type="component" value="Chromosome 5"/>
</dbReference>
<name>A0AA36E6R8_LACSI</name>
<evidence type="ECO:0000313" key="1">
    <source>
        <dbReference type="EMBL" id="CAI9284428.1"/>
    </source>
</evidence>
<reference evidence="1" key="1">
    <citation type="submission" date="2023-04" db="EMBL/GenBank/DDBJ databases">
        <authorList>
            <person name="Vijverberg K."/>
            <person name="Xiong W."/>
            <person name="Schranz E."/>
        </authorList>
    </citation>
    <scope>NUCLEOTIDE SEQUENCE</scope>
</reference>
<dbReference type="AlphaFoldDB" id="A0AA36E6R8"/>